<keyword evidence="2" id="KW-1185">Reference proteome</keyword>
<evidence type="ECO:0000313" key="2">
    <source>
        <dbReference type="Proteomes" id="UP000005990"/>
    </source>
</evidence>
<gene>
    <name evidence="1" type="ORF">HMPREF9257_0526</name>
</gene>
<sequence length="62" mass="7138">MEIINTDSNYENAVLVEFKFTSKTTNEQFSGHLMLFNPSDDVDIETATKERLKVLVNEVEEL</sequence>
<comment type="caution">
    <text evidence="1">The sequence shown here is derived from an EMBL/GenBank/DDBJ whole genome shotgun (WGS) entry which is preliminary data.</text>
</comment>
<accession>E4KQH0</accession>
<dbReference type="RefSeq" id="WP_006418768.1">
    <property type="nucleotide sequence ID" value="NZ_AENN01000017.1"/>
</dbReference>
<dbReference type="STRING" id="908337.HMPREF9257_0526"/>
<dbReference type="EMBL" id="AENN01000017">
    <property type="protein sequence ID" value="EFR30608.1"/>
    <property type="molecule type" value="Genomic_DNA"/>
</dbReference>
<dbReference type="Proteomes" id="UP000005990">
    <property type="component" value="Unassembled WGS sequence"/>
</dbReference>
<dbReference type="AlphaFoldDB" id="E4KQH0"/>
<reference evidence="1 2" key="1">
    <citation type="submission" date="2010-10" db="EMBL/GenBank/DDBJ databases">
        <authorList>
            <person name="Durkin A.S."/>
            <person name="Madupu R."/>
            <person name="Torralba M."/>
            <person name="Gillis M."/>
            <person name="Methe B."/>
            <person name="Sutton G."/>
            <person name="Nelson K.E."/>
        </authorList>
    </citation>
    <scope>NUCLEOTIDE SEQUENCE [LARGE SCALE GENOMIC DNA]</scope>
    <source>
        <strain evidence="1 2">ACS-139-V-Col8</strain>
    </source>
</reference>
<proteinExistence type="predicted"/>
<protein>
    <submittedName>
        <fullName evidence="1">Uncharacterized protein</fullName>
    </submittedName>
</protein>
<evidence type="ECO:0000313" key="1">
    <source>
        <dbReference type="EMBL" id="EFR30608.1"/>
    </source>
</evidence>
<organism evidence="1 2">
    <name type="scientific">Eremococcus coleocola ACS-139-V-Col8</name>
    <dbReference type="NCBI Taxonomy" id="908337"/>
    <lineage>
        <taxon>Bacteria</taxon>
        <taxon>Bacillati</taxon>
        <taxon>Bacillota</taxon>
        <taxon>Bacilli</taxon>
        <taxon>Lactobacillales</taxon>
        <taxon>Aerococcaceae</taxon>
        <taxon>Eremococcus</taxon>
    </lineage>
</organism>
<name>E4KQH0_9LACT</name>